<reference evidence="13 14" key="1">
    <citation type="submission" date="2023-10" db="EMBL/GenBank/DDBJ databases">
        <title>Draft genome sequence of Xylaria bambusicola isolate GMP-LS, the root and basal stem rot pathogen of sugarcane in Indonesia.</title>
        <authorList>
            <person name="Selvaraj P."/>
            <person name="Muralishankar V."/>
            <person name="Muruganantham S."/>
            <person name="Sp S."/>
            <person name="Haryani S."/>
            <person name="Lau K.J.X."/>
            <person name="Naqvi N.I."/>
        </authorList>
    </citation>
    <scope>NUCLEOTIDE SEQUENCE [LARGE SCALE GENOMIC DNA]</scope>
    <source>
        <strain evidence="13">GMP-LS</strain>
    </source>
</reference>
<dbReference type="EC" id="3.4.11.18" evidence="10"/>
<feature type="region of interest" description="Disordered" evidence="11">
    <location>
        <begin position="381"/>
        <end position="401"/>
    </location>
</feature>
<dbReference type="Gene3D" id="3.90.230.10">
    <property type="entry name" value="Creatinase/methionine aminopeptidase superfamily"/>
    <property type="match status" value="1"/>
</dbReference>
<dbReference type="CDD" id="cd01086">
    <property type="entry name" value="MetAP1"/>
    <property type="match status" value="1"/>
</dbReference>
<dbReference type="GO" id="GO:0008270">
    <property type="term" value="F:zinc ion binding"/>
    <property type="evidence" value="ECO:0007669"/>
    <property type="project" value="UniProtKB-KW"/>
</dbReference>
<dbReference type="Pfam" id="PF00557">
    <property type="entry name" value="Peptidase_M24"/>
    <property type="match status" value="1"/>
</dbReference>
<keyword evidence="6 8" id="KW-0378">Hydrolase</keyword>
<dbReference type="SUPFAM" id="SSF55920">
    <property type="entry name" value="Creatinase/aminopeptidase"/>
    <property type="match status" value="1"/>
</dbReference>
<name>A0AAN7ZBG7_9PEZI</name>
<organism evidence="13 14">
    <name type="scientific">Xylaria bambusicola</name>
    <dbReference type="NCBI Taxonomy" id="326684"/>
    <lineage>
        <taxon>Eukaryota</taxon>
        <taxon>Fungi</taxon>
        <taxon>Dikarya</taxon>
        <taxon>Ascomycota</taxon>
        <taxon>Pezizomycotina</taxon>
        <taxon>Sordariomycetes</taxon>
        <taxon>Xylariomycetidae</taxon>
        <taxon>Xylariales</taxon>
        <taxon>Xylariaceae</taxon>
        <taxon>Xylaria</taxon>
    </lineage>
</organism>
<comment type="cofactor">
    <cofactor evidence="10">
        <name>Co(2+)</name>
        <dbReference type="ChEBI" id="CHEBI:48828"/>
    </cofactor>
    <cofactor evidence="10">
        <name>Zn(2+)</name>
        <dbReference type="ChEBI" id="CHEBI:29105"/>
    </cofactor>
    <cofactor evidence="10">
        <name>Mn(2+)</name>
        <dbReference type="ChEBI" id="CHEBI:29035"/>
    </cofactor>
    <cofactor evidence="10">
        <name>Fe(2+)</name>
        <dbReference type="ChEBI" id="CHEBI:29033"/>
    </cofactor>
    <text evidence="10">Binds 2 divalent metal cations per subunit. Has a high-affinity and a low affinity metal-binding site. The true nature of the physiological cofactor is under debate. The enzyme is active with cobalt, zinc, manganese or divalent iron ions.</text>
</comment>
<keyword evidence="2 8" id="KW-0963">Cytoplasm</keyword>
<evidence type="ECO:0000256" key="7">
    <source>
        <dbReference type="ARBA" id="ARBA00022833"/>
    </source>
</evidence>
<dbReference type="Pfam" id="PF15801">
    <property type="entry name" value="zf-C6H2"/>
    <property type="match status" value="1"/>
</dbReference>
<dbReference type="GO" id="GO:0006508">
    <property type="term" value="P:proteolysis"/>
    <property type="evidence" value="ECO:0007669"/>
    <property type="project" value="UniProtKB-KW"/>
</dbReference>
<evidence type="ECO:0000256" key="8">
    <source>
        <dbReference type="HAMAP-Rule" id="MF_03174"/>
    </source>
</evidence>
<evidence type="ECO:0000313" key="14">
    <source>
        <dbReference type="Proteomes" id="UP001305414"/>
    </source>
</evidence>
<feature type="binding site" evidence="8">
    <location>
        <position position="237"/>
    </location>
    <ligand>
        <name>Zn(2+)</name>
        <dbReference type="ChEBI" id="CHEBI:29105"/>
        <label>4</label>
        <note>catalytic</note>
    </ligand>
</feature>
<feature type="binding site" evidence="8">
    <location>
        <position position="336"/>
    </location>
    <ligand>
        <name>Zn(2+)</name>
        <dbReference type="ChEBI" id="CHEBI:29105"/>
        <label>4</label>
        <note>catalytic</note>
    </ligand>
</feature>
<comment type="caution">
    <text evidence="13">The sequence shown here is derived from an EMBL/GenBank/DDBJ whole genome shotgun (WGS) entry which is preliminary data.</text>
</comment>
<keyword evidence="4 8" id="KW-0479">Metal-binding</keyword>
<dbReference type="AlphaFoldDB" id="A0AAN7ZBG7"/>
<keyword evidence="5 9" id="KW-0863">Zinc-finger</keyword>
<comment type="subcellular location">
    <subcellularLocation>
        <location evidence="8">Cytoplasm</location>
    </subcellularLocation>
</comment>
<keyword evidence="1 8" id="KW-0031">Aminopeptidase</keyword>
<accession>A0AAN7ZBG7</accession>
<dbReference type="HAMAP" id="MF_01974">
    <property type="entry name" value="MetAP_1"/>
    <property type="match status" value="1"/>
</dbReference>
<comment type="function">
    <text evidence="8 10">Cotranslationally removes the N-terminal methionine from nascent proteins. The N-terminal methionine is often cleaved when the second residue in the primary sequence is small and uncharged (Met-Ala-, Cys, Gly, Pro, Ser, Thr, or Val).</text>
</comment>
<dbReference type="InterPro" id="IPR001714">
    <property type="entry name" value="Pept_M24_MAP"/>
</dbReference>
<dbReference type="PROSITE" id="PS52013">
    <property type="entry name" value="ZF_C6H2"/>
    <property type="match status" value="1"/>
</dbReference>
<dbReference type="PANTHER" id="PTHR43330:SF15">
    <property type="entry name" value="METHIONINE AMINOPEPTIDASE"/>
    <property type="match status" value="1"/>
</dbReference>
<dbReference type="NCBIfam" id="TIGR00500">
    <property type="entry name" value="met_pdase_I"/>
    <property type="match status" value="1"/>
</dbReference>
<dbReference type="GO" id="GO:0004239">
    <property type="term" value="F:initiator methionyl aminopeptidase activity"/>
    <property type="evidence" value="ECO:0007669"/>
    <property type="project" value="UniProtKB-UniRule"/>
</dbReference>
<evidence type="ECO:0000256" key="10">
    <source>
        <dbReference type="RuleBase" id="RU003653"/>
    </source>
</evidence>
<evidence type="ECO:0000256" key="6">
    <source>
        <dbReference type="ARBA" id="ARBA00022801"/>
    </source>
</evidence>
<comment type="catalytic activity">
    <reaction evidence="8 10">
        <text>Release of N-terminal amino acids, preferentially methionine, from peptides and arylamides.</text>
        <dbReference type="EC" id="3.4.11.18"/>
    </reaction>
</comment>
<dbReference type="EMBL" id="JAWHQM010000027">
    <property type="protein sequence ID" value="KAK5632783.1"/>
    <property type="molecule type" value="Genomic_DNA"/>
</dbReference>
<keyword evidence="7" id="KW-0862">Zinc</keyword>
<evidence type="ECO:0000256" key="11">
    <source>
        <dbReference type="SAM" id="MobiDB-lite"/>
    </source>
</evidence>
<dbReference type="PANTHER" id="PTHR43330">
    <property type="entry name" value="METHIONINE AMINOPEPTIDASE"/>
    <property type="match status" value="1"/>
</dbReference>
<sequence length="401" mass="44747">MSSTTTVNNSPLAVTKAKCQGVDCEEDAGALQCPTCLKLGKDSFFCSQDCFKRNWAQHKATHKTVRDNLKIENGFYNPFPTYPYTGTVRPMYPLSPKRTVPPSIKCPDWAGTGIPEGERRYRTKWFFLDTKGQDAMRKVGILSREVLDIIAVEIRPGITTDYLDEVCHMACIERNVKPPFAHDIAYPSPLNYNRFPKSLCTSPNEVVCHGIPDHRILLDGDIVNLDVSLYYGGYHADVNETYYVGDRAKADPDSVRIVETARECLDEAIKLVKPGTPIREFGKAIEKHAKSKNCSVIPTWGGHGINKEFHPPPWIPHYAGSKAAGVCKPGLTFTIEPILTLGVPRDQYWPDEWTNVTMDGKRTAQFEHTLLVTENGVEILTHRNENSPGGPVLMPTARTGD</sequence>
<dbReference type="InterPro" id="IPR031615">
    <property type="entry name" value="Zfn-C6H2"/>
</dbReference>
<dbReference type="Proteomes" id="UP001305414">
    <property type="component" value="Unassembled WGS sequence"/>
</dbReference>
<feature type="binding site" evidence="8">
    <location>
        <position position="237"/>
    </location>
    <ligand>
        <name>Zn(2+)</name>
        <dbReference type="ChEBI" id="CHEBI:29105"/>
        <label>3</label>
    </ligand>
</feature>
<dbReference type="InterPro" id="IPR036005">
    <property type="entry name" value="Creatinase/aminopeptidase-like"/>
</dbReference>
<evidence type="ECO:0000256" key="1">
    <source>
        <dbReference type="ARBA" id="ARBA00022438"/>
    </source>
</evidence>
<dbReference type="GO" id="GO:0005829">
    <property type="term" value="C:cytosol"/>
    <property type="evidence" value="ECO:0007669"/>
    <property type="project" value="TreeGrafter"/>
</dbReference>
<feature type="binding site" evidence="8">
    <location>
        <position position="367"/>
    </location>
    <ligand>
        <name>Zn(2+)</name>
        <dbReference type="ChEBI" id="CHEBI:29105"/>
        <label>4</label>
        <note>catalytic</note>
    </ligand>
</feature>
<comment type="subunit">
    <text evidence="8">Associates with the 60S ribosomal subunit of the 80S translational complex.</text>
</comment>
<evidence type="ECO:0000256" key="2">
    <source>
        <dbReference type="ARBA" id="ARBA00022490"/>
    </source>
</evidence>
<comment type="cofactor">
    <cofactor evidence="8">
        <name>Zn(2+)</name>
        <dbReference type="ChEBI" id="CHEBI:29105"/>
    </cofactor>
    <cofactor evidence="8">
        <name>Co(2+)</name>
        <dbReference type="ChEBI" id="CHEBI:48828"/>
    </cofactor>
    <cofactor evidence="8">
        <name>Mn(2+)</name>
        <dbReference type="ChEBI" id="CHEBI:29035"/>
    </cofactor>
    <cofactor evidence="8">
        <name>Fe(2+)</name>
        <dbReference type="ChEBI" id="CHEBI:29033"/>
    </cofactor>
    <text evidence="8">Binds 2 divalent metal cations per subunit. Has a high-affinity and a low affinity metal-binding site. The true nature of the physiological cofactor is under debate. The enzyme is active with zinc, cobalt, manganese or divalent iron ions. Has high activity with zinc; zinc cofactor is transferred into the active site region by the ZNG1 zinc chaperone.</text>
</comment>
<feature type="binding site" evidence="8">
    <location>
        <position position="310"/>
    </location>
    <ligand>
        <name>a protein</name>
        <dbReference type="ChEBI" id="CHEBI:16541"/>
    </ligand>
    <ligandPart>
        <name>N-terminal L-methionine residue</name>
        <dbReference type="ChEBI" id="CHEBI:64731"/>
    </ligandPart>
</feature>
<dbReference type="InterPro" id="IPR000994">
    <property type="entry name" value="Pept_M24"/>
</dbReference>
<keyword evidence="14" id="KW-1185">Reference proteome</keyword>
<evidence type="ECO:0000256" key="3">
    <source>
        <dbReference type="ARBA" id="ARBA00022670"/>
    </source>
</evidence>
<evidence type="ECO:0000259" key="12">
    <source>
        <dbReference type="PROSITE" id="PS52013"/>
    </source>
</evidence>
<comment type="similarity">
    <text evidence="8 9">Belongs to the peptidase M24A family. Methionine aminopeptidase type 1 subfamily.</text>
</comment>
<evidence type="ECO:0000313" key="13">
    <source>
        <dbReference type="EMBL" id="KAK5632783.1"/>
    </source>
</evidence>
<feature type="binding site" evidence="8">
    <location>
        <position position="209"/>
    </location>
    <ligand>
        <name>a protein</name>
        <dbReference type="ChEBI" id="CHEBI:16541"/>
    </ligand>
    <ligandPart>
        <name>N-terminal L-methionine residue</name>
        <dbReference type="ChEBI" id="CHEBI:64731"/>
    </ligandPart>
</feature>
<dbReference type="GO" id="GO:0070006">
    <property type="term" value="F:metalloaminopeptidase activity"/>
    <property type="evidence" value="ECO:0007669"/>
    <property type="project" value="UniProtKB-UniRule"/>
</dbReference>
<feature type="binding site" evidence="8">
    <location>
        <position position="367"/>
    </location>
    <ligand>
        <name>Zn(2+)</name>
        <dbReference type="ChEBI" id="CHEBI:29105"/>
        <label>3</label>
    </ligand>
</feature>
<dbReference type="PRINTS" id="PR00599">
    <property type="entry name" value="MAPEPTIDASE"/>
</dbReference>
<protein>
    <recommendedName>
        <fullName evidence="10">Methionine aminopeptidase</fullName>
        <ecNumber evidence="10">3.4.11.18</ecNumber>
    </recommendedName>
</protein>
<evidence type="ECO:0000256" key="5">
    <source>
        <dbReference type="ARBA" id="ARBA00022771"/>
    </source>
</evidence>
<evidence type="ECO:0000256" key="9">
    <source>
        <dbReference type="PROSITE-ProRule" id="PRU01357"/>
    </source>
</evidence>
<dbReference type="InterPro" id="IPR002467">
    <property type="entry name" value="Pept_M24A_MAP1"/>
</dbReference>
<feature type="binding site" evidence="8">
    <location>
        <position position="226"/>
    </location>
    <ligand>
        <name>Zn(2+)</name>
        <dbReference type="ChEBI" id="CHEBI:29105"/>
        <label>3</label>
    </ligand>
</feature>
<feature type="domain" description="C6H2-type" evidence="12">
    <location>
        <begin position="16"/>
        <end position="69"/>
    </location>
</feature>
<proteinExistence type="inferred from homology"/>
<evidence type="ECO:0000256" key="4">
    <source>
        <dbReference type="ARBA" id="ARBA00022723"/>
    </source>
</evidence>
<feature type="binding site" evidence="8">
    <location>
        <position position="303"/>
    </location>
    <ligand>
        <name>Zn(2+)</name>
        <dbReference type="ChEBI" id="CHEBI:29105"/>
        <label>4</label>
        <note>catalytic</note>
    </ligand>
</feature>
<gene>
    <name evidence="13" type="ORF">RRF57_008497</name>
</gene>
<keyword evidence="3 8" id="KW-0645">Protease</keyword>